<feature type="transmembrane region" description="Helical" evidence="1">
    <location>
        <begin position="186"/>
        <end position="204"/>
    </location>
</feature>
<organism evidence="2">
    <name type="scientific">Deinococcus sonorensis KR-87</name>
    <dbReference type="NCBI Taxonomy" id="694439"/>
    <lineage>
        <taxon>Bacteria</taxon>
        <taxon>Thermotogati</taxon>
        <taxon>Deinococcota</taxon>
        <taxon>Deinococci</taxon>
        <taxon>Deinococcales</taxon>
        <taxon>Deinococcaceae</taxon>
        <taxon>Deinococcus</taxon>
    </lineage>
</organism>
<keyword evidence="1" id="KW-0812">Transmembrane</keyword>
<feature type="transmembrane region" description="Helical" evidence="1">
    <location>
        <begin position="127"/>
        <end position="148"/>
    </location>
</feature>
<protein>
    <submittedName>
        <fullName evidence="2">Ferric reductase</fullName>
    </submittedName>
</protein>
<evidence type="ECO:0000313" key="2">
    <source>
        <dbReference type="EMBL" id="XBV86413.1"/>
    </source>
</evidence>
<keyword evidence="1" id="KW-0472">Membrane</keyword>
<sequence length="222" mass="23236">MSAAPVRRDPASWLSELLTGLLLGLLVLAWGMAYRGTLAQGWSDTLLRQSGTFGYLLLAATCVLGPLIGTRFLPQLLTAGLKSGWHGLLAGFALTLGAVHGAFSLVGPDALSLQAALIPGQSGWRTVSMAAGTLGLWLMAAVYATYALRGRLGLRAARVLHLLAYPAFVAATLHSVWLGHAGQPEPLYLISSLAVGLALALRLLTLATRPAPLALPGIREVQ</sequence>
<reference evidence="2" key="1">
    <citation type="submission" date="2024-06" db="EMBL/GenBank/DDBJ databases">
        <title>Draft Genome Sequence of Deinococcus sonorensis Type Strain KR-87, a Biofilm Producing Representative of the Genus Deinococcus.</title>
        <authorList>
            <person name="Boren L.S."/>
            <person name="Grosso R.A."/>
            <person name="Hugenberg-Cox A.N."/>
            <person name="Hill J.T.E."/>
            <person name="Albert C.M."/>
            <person name="Tuohy J.M."/>
        </authorList>
    </citation>
    <scope>NUCLEOTIDE SEQUENCE</scope>
    <source>
        <strain evidence="2">KR-87</strain>
    </source>
</reference>
<dbReference type="AlphaFoldDB" id="A0AAU7UES0"/>
<feature type="transmembrane region" description="Helical" evidence="1">
    <location>
        <begin position="53"/>
        <end position="73"/>
    </location>
</feature>
<gene>
    <name evidence="2" type="ORF">ABOD76_08895</name>
</gene>
<feature type="transmembrane region" description="Helical" evidence="1">
    <location>
        <begin position="160"/>
        <end position="180"/>
    </location>
</feature>
<name>A0AAU7UES0_9DEIO</name>
<evidence type="ECO:0000256" key="1">
    <source>
        <dbReference type="SAM" id="Phobius"/>
    </source>
</evidence>
<keyword evidence="1" id="KW-1133">Transmembrane helix</keyword>
<dbReference type="EMBL" id="CP158299">
    <property type="protein sequence ID" value="XBV86413.1"/>
    <property type="molecule type" value="Genomic_DNA"/>
</dbReference>
<dbReference type="RefSeq" id="WP_350244482.1">
    <property type="nucleotide sequence ID" value="NZ_CP158299.1"/>
</dbReference>
<proteinExistence type="predicted"/>
<accession>A0AAU7UES0</accession>
<feature type="transmembrane region" description="Helical" evidence="1">
    <location>
        <begin position="85"/>
        <end position="107"/>
    </location>
</feature>
<dbReference type="KEGG" id="dsc:ABOD76_08895"/>
<feature type="transmembrane region" description="Helical" evidence="1">
    <location>
        <begin position="12"/>
        <end position="33"/>
    </location>
</feature>